<keyword evidence="7" id="KW-1185">Reference proteome</keyword>
<sequence length="238" mass="27027">MEKKILVADDDPHIRQVIVFALQKAGMLPIEAKDGLQAVQLFEQHQPSLIILDINMPELDGLEVCKAIRKSSEVPILFLSSRDDEVDKIIGLEIGGDDYVTKPFSPRELVARVNVILKRVQPVTNEQQAPQQPAEEYAKLTHGLLVLEPETHQVFWDGQLVKLTAMEFSIIHCFMRRPEKVFDRDSIMNVAYDMNIHVSGRTIDSHIRHIRNKFQQAGCELIIETVHGVGYRLAKKAC</sequence>
<evidence type="ECO:0000256" key="1">
    <source>
        <dbReference type="ARBA" id="ARBA00023125"/>
    </source>
</evidence>
<dbReference type="InterPro" id="IPR001789">
    <property type="entry name" value="Sig_transdc_resp-reg_receiver"/>
</dbReference>
<feature type="modified residue" description="4-aspartylphosphate" evidence="2">
    <location>
        <position position="53"/>
    </location>
</feature>
<dbReference type="Pfam" id="PF00072">
    <property type="entry name" value="Response_reg"/>
    <property type="match status" value="1"/>
</dbReference>
<evidence type="ECO:0000313" key="7">
    <source>
        <dbReference type="Proteomes" id="UP001528823"/>
    </source>
</evidence>
<evidence type="ECO:0000256" key="2">
    <source>
        <dbReference type="PROSITE-ProRule" id="PRU00169"/>
    </source>
</evidence>
<feature type="domain" description="OmpR/PhoB-type" evidence="5">
    <location>
        <begin position="137"/>
        <end position="235"/>
    </location>
</feature>
<comment type="caution">
    <text evidence="6">The sequence shown here is derived from an EMBL/GenBank/DDBJ whole genome shotgun (WGS) entry which is preliminary data.</text>
</comment>
<dbReference type="InterPro" id="IPR016032">
    <property type="entry name" value="Sig_transdc_resp-reg_C-effctor"/>
</dbReference>
<feature type="DNA-binding region" description="OmpR/PhoB-type" evidence="3">
    <location>
        <begin position="137"/>
        <end position="235"/>
    </location>
</feature>
<dbReference type="InterPro" id="IPR036388">
    <property type="entry name" value="WH-like_DNA-bd_sf"/>
</dbReference>
<dbReference type="Proteomes" id="UP001528823">
    <property type="component" value="Unassembled WGS sequence"/>
</dbReference>
<dbReference type="Gene3D" id="3.40.50.2300">
    <property type="match status" value="1"/>
</dbReference>
<accession>A0ABT5U7V3</accession>
<dbReference type="PANTHER" id="PTHR48111:SF59">
    <property type="entry name" value="TRANSCRIPTIONAL REGULATORY PROTEIN BAER"/>
    <property type="match status" value="1"/>
</dbReference>
<dbReference type="InterPro" id="IPR001867">
    <property type="entry name" value="OmpR/PhoB-type_DNA-bd"/>
</dbReference>
<reference evidence="6 7" key="1">
    <citation type="submission" date="2022-11" db="EMBL/GenBank/DDBJ databases">
        <title>Spartinivicinus poritis sp. nov., isolated from scleractinian coral Porites lutea.</title>
        <authorList>
            <person name="Zhang G."/>
            <person name="Cai L."/>
            <person name="Wei Q."/>
        </authorList>
    </citation>
    <scope>NUCLEOTIDE SEQUENCE [LARGE SCALE GENOMIC DNA]</scope>
    <source>
        <strain evidence="6 7">A2-2</strain>
    </source>
</reference>
<dbReference type="SUPFAM" id="SSF52172">
    <property type="entry name" value="CheY-like"/>
    <property type="match status" value="1"/>
</dbReference>
<dbReference type="CDD" id="cd00383">
    <property type="entry name" value="trans_reg_C"/>
    <property type="match status" value="1"/>
</dbReference>
<protein>
    <submittedName>
        <fullName evidence="6">Response regulator transcription factor</fullName>
    </submittedName>
</protein>
<dbReference type="PROSITE" id="PS51755">
    <property type="entry name" value="OMPR_PHOB"/>
    <property type="match status" value="1"/>
</dbReference>
<dbReference type="InterPro" id="IPR011006">
    <property type="entry name" value="CheY-like_superfamily"/>
</dbReference>
<feature type="domain" description="Response regulatory" evidence="4">
    <location>
        <begin position="4"/>
        <end position="117"/>
    </location>
</feature>
<evidence type="ECO:0000259" key="4">
    <source>
        <dbReference type="PROSITE" id="PS50110"/>
    </source>
</evidence>
<organism evidence="6 7">
    <name type="scientific">Spartinivicinus poritis</name>
    <dbReference type="NCBI Taxonomy" id="2994640"/>
    <lineage>
        <taxon>Bacteria</taxon>
        <taxon>Pseudomonadati</taxon>
        <taxon>Pseudomonadota</taxon>
        <taxon>Gammaproteobacteria</taxon>
        <taxon>Oceanospirillales</taxon>
        <taxon>Zooshikellaceae</taxon>
        <taxon>Spartinivicinus</taxon>
    </lineage>
</organism>
<dbReference type="EMBL" id="JAPMOU010000004">
    <property type="protein sequence ID" value="MDE1461234.1"/>
    <property type="molecule type" value="Genomic_DNA"/>
</dbReference>
<dbReference type="Gene3D" id="1.10.10.10">
    <property type="entry name" value="Winged helix-like DNA-binding domain superfamily/Winged helix DNA-binding domain"/>
    <property type="match status" value="1"/>
</dbReference>
<dbReference type="RefSeq" id="WP_274687797.1">
    <property type="nucleotide sequence ID" value="NZ_JAPMOU010000004.1"/>
</dbReference>
<dbReference type="SMART" id="SM00448">
    <property type="entry name" value="REC"/>
    <property type="match status" value="1"/>
</dbReference>
<dbReference type="PROSITE" id="PS50110">
    <property type="entry name" value="RESPONSE_REGULATORY"/>
    <property type="match status" value="1"/>
</dbReference>
<evidence type="ECO:0000313" key="6">
    <source>
        <dbReference type="EMBL" id="MDE1461234.1"/>
    </source>
</evidence>
<proteinExistence type="predicted"/>
<evidence type="ECO:0000256" key="3">
    <source>
        <dbReference type="PROSITE-ProRule" id="PRU01091"/>
    </source>
</evidence>
<gene>
    <name evidence="6" type="ORF">ORQ98_04570</name>
</gene>
<dbReference type="PANTHER" id="PTHR48111">
    <property type="entry name" value="REGULATOR OF RPOS"/>
    <property type="match status" value="1"/>
</dbReference>
<evidence type="ECO:0000259" key="5">
    <source>
        <dbReference type="PROSITE" id="PS51755"/>
    </source>
</evidence>
<dbReference type="Gene3D" id="6.10.250.690">
    <property type="match status" value="1"/>
</dbReference>
<dbReference type="Pfam" id="PF00486">
    <property type="entry name" value="Trans_reg_C"/>
    <property type="match status" value="1"/>
</dbReference>
<keyword evidence="2" id="KW-0597">Phosphoprotein</keyword>
<keyword evidence="1 3" id="KW-0238">DNA-binding</keyword>
<name>A0ABT5U7V3_9GAMM</name>
<dbReference type="SMART" id="SM00862">
    <property type="entry name" value="Trans_reg_C"/>
    <property type="match status" value="1"/>
</dbReference>
<dbReference type="InterPro" id="IPR039420">
    <property type="entry name" value="WalR-like"/>
</dbReference>
<dbReference type="SUPFAM" id="SSF46894">
    <property type="entry name" value="C-terminal effector domain of the bipartite response regulators"/>
    <property type="match status" value="1"/>
</dbReference>